<reference evidence="2 3" key="1">
    <citation type="submission" date="2019-04" db="EMBL/GenBank/DDBJ databases">
        <authorList>
            <person name="Grouzdev D.S."/>
            <person name="Nazina T.N."/>
        </authorList>
    </citation>
    <scope>NUCLEOTIDE SEQUENCE [LARGE SCALE GENOMIC DNA]</scope>
    <source>
        <strain evidence="2 3">SHC 3-19</strain>
    </source>
</reference>
<comment type="caution">
    <text evidence="2">The sequence shown here is derived from an EMBL/GenBank/DDBJ whole genome shotgun (WGS) entry which is preliminary data.</text>
</comment>
<dbReference type="InterPro" id="IPR010982">
    <property type="entry name" value="Lambda_DNA-bd_dom_sf"/>
</dbReference>
<evidence type="ECO:0000313" key="3">
    <source>
        <dbReference type="Proteomes" id="UP000308508"/>
    </source>
</evidence>
<sequence>MATPTFQTPEEIQTDLGERLRQLRLGQRLTQAGLASRAGVSPRAVRALESGEGSSLITLIRVLKALGALASLDALAPQPTISPMALLAGNRAPKRGTRH</sequence>
<keyword evidence="3" id="KW-1185">Reference proteome</keyword>
<dbReference type="SUPFAM" id="SSF47413">
    <property type="entry name" value="lambda repressor-like DNA-binding domains"/>
    <property type="match status" value="1"/>
</dbReference>
<dbReference type="AlphaFoldDB" id="A0A5R9PCZ9"/>
<protein>
    <submittedName>
        <fullName evidence="2">XRE family transcriptional regulator</fullName>
    </submittedName>
</protein>
<dbReference type="STRING" id="1123377.GCA_000423885_01661"/>
<dbReference type="Proteomes" id="UP000308508">
    <property type="component" value="Unassembled WGS sequence"/>
</dbReference>
<dbReference type="InterPro" id="IPR001387">
    <property type="entry name" value="Cro/C1-type_HTH"/>
</dbReference>
<gene>
    <name evidence="2" type="ORF">E5S66_10570</name>
</gene>
<dbReference type="PROSITE" id="PS50943">
    <property type="entry name" value="HTH_CROC1"/>
    <property type="match status" value="1"/>
</dbReference>
<dbReference type="SMART" id="SM00530">
    <property type="entry name" value="HTH_XRE"/>
    <property type="match status" value="1"/>
</dbReference>
<dbReference type="Gene3D" id="1.10.260.40">
    <property type="entry name" value="lambda repressor-like DNA-binding domains"/>
    <property type="match status" value="1"/>
</dbReference>
<dbReference type="CDD" id="cd00093">
    <property type="entry name" value="HTH_XRE"/>
    <property type="match status" value="1"/>
</dbReference>
<accession>A0A5R9PCZ9</accession>
<dbReference type="RefSeq" id="WP_138349172.1">
    <property type="nucleotide sequence ID" value="NZ_SROY01000004.1"/>
</dbReference>
<feature type="domain" description="HTH cro/C1-type" evidence="1">
    <location>
        <begin position="20"/>
        <end position="75"/>
    </location>
</feature>
<evidence type="ECO:0000259" key="1">
    <source>
        <dbReference type="PROSITE" id="PS50943"/>
    </source>
</evidence>
<organism evidence="2 3">
    <name type="scientific">Thermomonas fusca</name>
    <dbReference type="NCBI Taxonomy" id="215690"/>
    <lineage>
        <taxon>Bacteria</taxon>
        <taxon>Pseudomonadati</taxon>
        <taxon>Pseudomonadota</taxon>
        <taxon>Gammaproteobacteria</taxon>
        <taxon>Lysobacterales</taxon>
        <taxon>Lysobacteraceae</taxon>
        <taxon>Thermomonas</taxon>
    </lineage>
</organism>
<evidence type="ECO:0000313" key="2">
    <source>
        <dbReference type="EMBL" id="TLX21374.1"/>
    </source>
</evidence>
<proteinExistence type="predicted"/>
<dbReference type="GO" id="GO:0003677">
    <property type="term" value="F:DNA binding"/>
    <property type="evidence" value="ECO:0007669"/>
    <property type="project" value="InterPro"/>
</dbReference>
<dbReference type="Pfam" id="PF01381">
    <property type="entry name" value="HTH_3"/>
    <property type="match status" value="1"/>
</dbReference>
<dbReference type="EMBL" id="SROY01000004">
    <property type="protein sequence ID" value="TLX21374.1"/>
    <property type="molecule type" value="Genomic_DNA"/>
</dbReference>
<name>A0A5R9PCZ9_9GAMM</name>